<dbReference type="InterPro" id="IPR051680">
    <property type="entry name" value="ATP-dep_Glu-Cys_Ligase-2"/>
</dbReference>
<dbReference type="Gene3D" id="3.40.50.11290">
    <property type="match status" value="1"/>
</dbReference>
<dbReference type="Proteomes" id="UP000278222">
    <property type="component" value="Unassembled WGS sequence"/>
</dbReference>
<comment type="caution">
    <text evidence="3">The sequence shown here is derived from an EMBL/GenBank/DDBJ whole genome shotgun (WGS) entry which is preliminary data.</text>
</comment>
<organism evidence="3 4">
    <name type="scientific">Stella humosa</name>
    <dbReference type="NCBI Taxonomy" id="94"/>
    <lineage>
        <taxon>Bacteria</taxon>
        <taxon>Pseudomonadati</taxon>
        <taxon>Pseudomonadota</taxon>
        <taxon>Alphaproteobacteria</taxon>
        <taxon>Rhodospirillales</taxon>
        <taxon>Stellaceae</taxon>
        <taxon>Stella</taxon>
    </lineage>
</organism>
<dbReference type="RefSeq" id="WP_123691871.1">
    <property type="nucleotide sequence ID" value="NZ_AP019700.1"/>
</dbReference>
<gene>
    <name evidence="3" type="ORF">EDC65_3508</name>
</gene>
<sequence length="852" mass="90819">MAGDPKLIESAAVGSMASYPRPVGRHDAMVAADGSVRPQWRPLLAELARIDAAEVTRRNQGVRRLIRDNGVTYNVYDDAGGEARPWELDILPFILDGREWARIEAGVVQRARLANALLADIYGPRRLVADGRLPPHLTAGHPQFLRPLLGIDPPGGVHVQLYAADLTCGPDGTWTVLADRVEAPSGMGYALENRIVVSQTFAEPFRDGHVLRLASFFQSMKAGLAALARGDRPRGVLLSPGPHNEAYFEHAFLANYLGLSLVEGDDLTVHDGDVFLKTLNGLQRVDIVMRRVDSLFCDPLELKADSSLGVPGLVEAARAGRVVLTNPLGGIVVESPAMAAFLPDLCRALLDEELKLPGVPTHWCGTAAGRSAALAALDRSVVRDAFDTLPLFARGSTARLGAELDRARRQRLAADMERRGAGLVVQEVMPPCLAPTLVGTRLVPRPVALRVFAAWTPAGYVVLPGGLARVGQGDGERATLSMQSGAAGKDIWVVSDAPAERFSLLRSKVEPLPIRRIGDEAPSRAMDNLLWLGRYAERAEGLARVVRAVAGRLGDDAGPGVGGAPDLARRLLVPYAQATEAASAAADGGDGAALTREMLALVGDRAHPHGLMRTLLGVRRTAWSVRDRLSLDTWRSILALTADDDPPPGDLAALAARLDVLIRRSAALSGLSAENMTRGPNWLFLDLGRRIERGVAAAWIARQLLGAGGEGAVERMQMALEIADSAMTYRYRYLGTFQAAPVLDLLLLDEANPRSAGFQIATLARHMAELQDSPAGAGQMADTSIQPLLAKLRATDPMALVERAADGGRPGVGALADAIGAGLVGLSDGLSDRYFRPSPRRRTGSAPRGETA</sequence>
<dbReference type="SUPFAM" id="SSF56059">
    <property type="entry name" value="Glutathione synthetase ATP-binding domain-like"/>
    <property type="match status" value="1"/>
</dbReference>
<dbReference type="PANTHER" id="PTHR34595:SF2">
    <property type="entry name" value="BLR2978 PROTEIN"/>
    <property type="match status" value="1"/>
</dbReference>
<accession>A0A3N1KZS7</accession>
<evidence type="ECO:0000313" key="4">
    <source>
        <dbReference type="Proteomes" id="UP000278222"/>
    </source>
</evidence>
<dbReference type="EMBL" id="RJKX01000015">
    <property type="protein sequence ID" value="ROP84160.1"/>
    <property type="molecule type" value="Genomic_DNA"/>
</dbReference>
<dbReference type="OrthoDB" id="9804079at2"/>
<keyword evidence="4" id="KW-1185">Reference proteome</keyword>
<evidence type="ECO:0000259" key="2">
    <source>
        <dbReference type="Pfam" id="PF14403"/>
    </source>
</evidence>
<dbReference type="PANTHER" id="PTHR34595">
    <property type="entry name" value="BLR5612 PROTEIN"/>
    <property type="match status" value="1"/>
</dbReference>
<reference evidence="3 4" key="1">
    <citation type="submission" date="2018-11" db="EMBL/GenBank/DDBJ databases">
        <title>Genomic Encyclopedia of Type Strains, Phase IV (KMG-IV): sequencing the most valuable type-strain genomes for metagenomic binning, comparative biology and taxonomic classification.</title>
        <authorList>
            <person name="Goeker M."/>
        </authorList>
    </citation>
    <scope>NUCLEOTIDE SEQUENCE [LARGE SCALE GENOMIC DNA]</scope>
    <source>
        <strain evidence="3 4">DSM 5900</strain>
    </source>
</reference>
<dbReference type="Pfam" id="PF14403">
    <property type="entry name" value="CP_ATPgrasp_2"/>
    <property type="match status" value="1"/>
</dbReference>
<name>A0A3N1KZS7_9PROT</name>
<evidence type="ECO:0000313" key="3">
    <source>
        <dbReference type="EMBL" id="ROP84160.1"/>
    </source>
</evidence>
<evidence type="ECO:0000259" key="1">
    <source>
        <dbReference type="Pfam" id="PF04168"/>
    </source>
</evidence>
<dbReference type="InterPro" id="IPR007296">
    <property type="entry name" value="DUF403"/>
</dbReference>
<dbReference type="InterPro" id="IPR025841">
    <property type="entry name" value="CP_ATPgrasp_2"/>
</dbReference>
<protein>
    <submittedName>
        <fullName evidence="3">Putative circularly permuted ATP-grasp superfamily protein</fullName>
    </submittedName>
</protein>
<feature type="domain" description="DUF403" evidence="1">
    <location>
        <begin position="522"/>
        <end position="835"/>
    </location>
</feature>
<proteinExistence type="predicted"/>
<feature type="domain" description="Circularly permuted ATP-grasp type 2" evidence="2">
    <location>
        <begin position="92"/>
        <end position="470"/>
    </location>
</feature>
<dbReference type="AlphaFoldDB" id="A0A3N1KZS7"/>
<dbReference type="Pfam" id="PF04168">
    <property type="entry name" value="Alpha-E"/>
    <property type="match status" value="1"/>
</dbReference>